<evidence type="ECO:0000256" key="5">
    <source>
        <dbReference type="PIRSR" id="PIRSR601548-3"/>
    </source>
</evidence>
<dbReference type="AlphaFoldDB" id="A0A9R0F7G4"/>
<evidence type="ECO:0000313" key="11">
    <source>
        <dbReference type="Proteomes" id="UP000829999"/>
    </source>
</evidence>
<dbReference type="PANTHER" id="PTHR10514">
    <property type="entry name" value="ANGIOTENSIN-CONVERTING ENZYME"/>
    <property type="match status" value="1"/>
</dbReference>
<feature type="compositionally biased region" description="Polar residues" evidence="9">
    <location>
        <begin position="630"/>
        <end position="640"/>
    </location>
</feature>
<evidence type="ECO:0000313" key="12">
    <source>
        <dbReference type="RefSeq" id="XP_050562730.1"/>
    </source>
</evidence>
<keyword evidence="5" id="KW-0479">Metal-binding</keyword>
<dbReference type="InterPro" id="IPR001548">
    <property type="entry name" value="Peptidase_M2"/>
</dbReference>
<evidence type="ECO:0000256" key="10">
    <source>
        <dbReference type="SAM" id="Phobius"/>
    </source>
</evidence>
<feature type="disulfide bond" evidence="6 8">
    <location>
        <begin position="375"/>
        <end position="393"/>
    </location>
</feature>
<dbReference type="PANTHER" id="PTHR10514:SF44">
    <property type="entry name" value="ANGIOTENSIN-CONVERTING ENZYME-RELATED"/>
    <property type="match status" value="1"/>
</dbReference>
<evidence type="ECO:0000256" key="2">
    <source>
        <dbReference type="ARBA" id="ARBA00022729"/>
    </source>
</evidence>
<dbReference type="SUPFAM" id="SSF55486">
    <property type="entry name" value="Metalloproteases ('zincins'), catalytic domain"/>
    <property type="match status" value="1"/>
</dbReference>
<feature type="binding site" evidence="7">
    <location>
        <position position="438"/>
    </location>
    <ligand>
        <name>Zn(2+)</name>
        <dbReference type="ChEBI" id="CHEBI:29105"/>
        <label>2</label>
        <note>catalytic</note>
    </ligand>
</feature>
<evidence type="ECO:0000256" key="6">
    <source>
        <dbReference type="PIRSR" id="PIRSR601548-4"/>
    </source>
</evidence>
<dbReference type="GO" id="GO:0005886">
    <property type="term" value="C:plasma membrane"/>
    <property type="evidence" value="ECO:0007669"/>
    <property type="project" value="TreeGrafter"/>
</dbReference>
<feature type="binding site" evidence="5">
    <location>
        <position position="438"/>
    </location>
    <ligand>
        <name>Zn(2+)</name>
        <dbReference type="ChEBI" id="CHEBI:29105"/>
        <label>1</label>
        <note>catalytic</note>
    </ligand>
</feature>
<comment type="similarity">
    <text evidence="1 8">Belongs to the peptidase M2 family.</text>
</comment>
<evidence type="ECO:0000256" key="4">
    <source>
        <dbReference type="ARBA" id="ARBA00023180"/>
    </source>
</evidence>
<dbReference type="GO" id="GO:0006508">
    <property type="term" value="P:proteolysis"/>
    <property type="evidence" value="ECO:0007669"/>
    <property type="project" value="InterPro"/>
</dbReference>
<feature type="transmembrane region" description="Helical" evidence="10">
    <location>
        <begin position="725"/>
        <end position="745"/>
    </location>
</feature>
<keyword evidence="11" id="KW-1185">Reference proteome</keyword>
<dbReference type="OrthoDB" id="7361988at2759"/>
<organism evidence="11 12">
    <name type="scientific">Spodoptera frugiperda</name>
    <name type="common">Fall armyworm</name>
    <dbReference type="NCBI Taxonomy" id="7108"/>
    <lineage>
        <taxon>Eukaryota</taxon>
        <taxon>Metazoa</taxon>
        <taxon>Ecdysozoa</taxon>
        <taxon>Arthropoda</taxon>
        <taxon>Hexapoda</taxon>
        <taxon>Insecta</taxon>
        <taxon>Pterygota</taxon>
        <taxon>Neoptera</taxon>
        <taxon>Endopterygota</taxon>
        <taxon>Lepidoptera</taxon>
        <taxon>Glossata</taxon>
        <taxon>Ditrysia</taxon>
        <taxon>Noctuoidea</taxon>
        <taxon>Noctuidae</taxon>
        <taxon>Amphipyrinae</taxon>
        <taxon>Spodoptera</taxon>
    </lineage>
</organism>
<keyword evidence="10" id="KW-1133">Transmembrane helix</keyword>
<gene>
    <name evidence="12" type="primary">LOC118269616</name>
</gene>
<keyword evidence="5" id="KW-0862">Zinc</keyword>
<keyword evidence="2" id="KW-0732">Signal</keyword>
<feature type="compositionally biased region" description="Acidic residues" evidence="9">
    <location>
        <begin position="642"/>
        <end position="657"/>
    </location>
</feature>
<reference evidence="12" key="1">
    <citation type="submission" date="2025-08" db="UniProtKB">
        <authorList>
            <consortium name="RefSeq"/>
        </authorList>
    </citation>
    <scope>IDENTIFICATION</scope>
    <source>
        <tissue evidence="12">Whole larval tissue</tissue>
    </source>
</reference>
<evidence type="ECO:0000256" key="7">
    <source>
        <dbReference type="PIRSR" id="PIRSR601548-8"/>
    </source>
</evidence>
<dbReference type="Proteomes" id="UP000829999">
    <property type="component" value="Chromosome 30"/>
</dbReference>
<evidence type="ECO:0000256" key="9">
    <source>
        <dbReference type="SAM" id="MobiDB-lite"/>
    </source>
</evidence>
<evidence type="ECO:0000256" key="3">
    <source>
        <dbReference type="ARBA" id="ARBA00023157"/>
    </source>
</evidence>
<dbReference type="GO" id="GO:0008241">
    <property type="term" value="F:peptidyl-dipeptidase activity"/>
    <property type="evidence" value="ECO:0007669"/>
    <property type="project" value="InterPro"/>
</dbReference>
<dbReference type="PROSITE" id="PS52011">
    <property type="entry name" value="PEPTIDASE_M2"/>
    <property type="match status" value="1"/>
</dbReference>
<dbReference type="GeneID" id="118269616"/>
<dbReference type="RefSeq" id="XP_050562730.1">
    <property type="nucleotide sequence ID" value="XM_050706773.1"/>
</dbReference>
<keyword evidence="4" id="KW-0325">Glycoprotein</keyword>
<keyword evidence="3 6" id="KW-1015">Disulfide bond</keyword>
<keyword evidence="10" id="KW-0812">Transmembrane</keyword>
<accession>A0A9R0F7G4</accession>
<evidence type="ECO:0000256" key="1">
    <source>
        <dbReference type="ARBA" id="ARBA00008139"/>
    </source>
</evidence>
<evidence type="ECO:0000256" key="8">
    <source>
        <dbReference type="PROSITE-ProRule" id="PRU01355"/>
    </source>
</evidence>
<dbReference type="Pfam" id="PF01401">
    <property type="entry name" value="Peptidase_M2"/>
    <property type="match status" value="1"/>
</dbReference>
<keyword evidence="10" id="KW-0472">Membrane</keyword>
<name>A0A9R0F7G4_SPOFR</name>
<sequence>MVSSTGSTLTLLIAETKVRSGLRVAYTELILRTIKPGTWSHKSTMSPTLTLFCIFFYALLSPLQCGTSSSADDDRRWLVSLVDLVELDYVDHCEQRANAAWNELTGNSKGLASKLERDKTFGMFVCQQTNDIKSALTAHALSADDHVLRRKVKLLLQPGDTLLDTEQWIRLVTFGDTAQNKIRFATNYDCGTATNCTLKELHYYMARQQDEETLHRMKQSWERNLPDINDYLEHILPLLRNASKKNNYNSVEEYWDALGEYEGAILKARELWENIKPLYLKLHKYVALRLKGSDAIGKPLPVHLLRSLTGDDWSNLIESLLPKHPGIYQKVHANLQLKNLGGVQAFKQAAKLIKELNLGDADPDIWTESVFNSTCPPTLVDWCKPNKVRAITCKDVSIANFIEAHEAVMKIVYKQTINLHSNNTYILREASRYSAVYEAIPGFVSLLSVNPHALSKAGLFPVELFNYNANHHRLVLQLIMALRDLPKLNFYLAADEWRIKVLMGAIPYAKIPSSWSDFRKNFSNIETADSDFLGDPYMMFNKPFIGKFMGLILKYQIYQSFAEELISDDSDLIQHVAENNERLIDAMMQGYGTVWTEMVSDLLAKREYGLEYTGLTDYYKFLDEYLDNQLEPSTDSSGTSDDYVEPVEPEPEPEENEISPSAENKNVDKVETHEDIVENVIDTGDESNSKFGIETSTVGVLEIKNPVAPGDQKEVNTKEASYNTYWWIGIAVALAVVVILIAIIARKRHSHRKQLERQRRNNSHA</sequence>
<feature type="region of interest" description="Disordered" evidence="9">
    <location>
        <begin position="630"/>
        <end position="671"/>
    </location>
</feature>
<proteinExistence type="inferred from homology"/>
<dbReference type="GO" id="GO:0008237">
    <property type="term" value="F:metallopeptidase activity"/>
    <property type="evidence" value="ECO:0007669"/>
    <property type="project" value="InterPro"/>
</dbReference>
<protein>
    <submittedName>
        <fullName evidence="12">Angiotensin-converting enzyme isoform X1</fullName>
    </submittedName>
</protein>
<dbReference type="GO" id="GO:0005615">
    <property type="term" value="C:extracellular space"/>
    <property type="evidence" value="ECO:0007669"/>
    <property type="project" value="TreeGrafter"/>
</dbReference>
<comment type="caution">
    <text evidence="8">Lacks conserved residue(s) required for the propagation of feature annotation.</text>
</comment>